<sequence>MFSWQGELLPGVRGAFTSVAAGNLAFHVGDDADAVRRHRESVRTALGSGPVQYMNQVHGDRVVVVERLTLGDDAPTADGLVSRGLPLAVMVADCVPILLAGTDDDGGPVIAAVHAGRPGMAAGVVPAAVRAMRGLGAHELQAWLGPSVCGRCYEVPAALQEEVGRIVPEAVSTTSWGTPALDIPSGVSAQLERDGVRIRYHGQCTMEDESLYSHRRAPGLGRFAGLIWREGQ</sequence>
<dbReference type="InterPro" id="IPR011324">
    <property type="entry name" value="Cytotoxic_necrot_fac-like_cat"/>
</dbReference>
<dbReference type="Pfam" id="PF02578">
    <property type="entry name" value="Cu-oxidase_4"/>
    <property type="match status" value="1"/>
</dbReference>
<comment type="catalytic activity">
    <reaction evidence="10">
        <text>adenosine + phosphate = alpha-D-ribose 1-phosphate + adenine</text>
        <dbReference type="Rhea" id="RHEA:27642"/>
        <dbReference type="ChEBI" id="CHEBI:16335"/>
        <dbReference type="ChEBI" id="CHEBI:16708"/>
        <dbReference type="ChEBI" id="CHEBI:43474"/>
        <dbReference type="ChEBI" id="CHEBI:57720"/>
        <dbReference type="EC" id="2.4.2.1"/>
    </reaction>
    <physiologicalReaction direction="left-to-right" evidence="10">
        <dbReference type="Rhea" id="RHEA:27643"/>
    </physiologicalReaction>
</comment>
<dbReference type="RefSeq" id="WP_305995220.1">
    <property type="nucleotide sequence ID" value="NZ_JAVALS010000001.1"/>
</dbReference>
<dbReference type="Proteomes" id="UP001232725">
    <property type="component" value="Unassembled WGS sequence"/>
</dbReference>
<keyword evidence="4" id="KW-0808">Transferase</keyword>
<evidence type="ECO:0000256" key="7">
    <source>
        <dbReference type="ARBA" id="ARBA00022833"/>
    </source>
</evidence>
<evidence type="ECO:0000256" key="4">
    <source>
        <dbReference type="ARBA" id="ARBA00022679"/>
    </source>
</evidence>
<comment type="similarity">
    <text evidence="3">Belongs to the purine nucleoside phosphorylase YfiH/LACC1 family.</text>
</comment>
<evidence type="ECO:0000256" key="11">
    <source>
        <dbReference type="ARBA" id="ARBA00049893"/>
    </source>
</evidence>
<dbReference type="SUPFAM" id="SSF64438">
    <property type="entry name" value="CNF1/YfiH-like putative cysteine hydrolases"/>
    <property type="match status" value="1"/>
</dbReference>
<evidence type="ECO:0000256" key="5">
    <source>
        <dbReference type="ARBA" id="ARBA00022723"/>
    </source>
</evidence>
<gene>
    <name evidence="12" type="ORF">Q9R02_03405</name>
</gene>
<evidence type="ECO:0000256" key="8">
    <source>
        <dbReference type="ARBA" id="ARBA00023008"/>
    </source>
</evidence>
<evidence type="ECO:0000256" key="10">
    <source>
        <dbReference type="ARBA" id="ARBA00048968"/>
    </source>
</evidence>
<name>A0ABT9IKU2_9MICC</name>
<dbReference type="InterPro" id="IPR003730">
    <property type="entry name" value="Cu_polyphenol_OxRdtase"/>
</dbReference>
<protein>
    <submittedName>
        <fullName evidence="12">Polyphenol oxidase family protein</fullName>
    </submittedName>
</protein>
<comment type="catalytic activity">
    <reaction evidence="1">
        <text>inosine + phosphate = alpha-D-ribose 1-phosphate + hypoxanthine</text>
        <dbReference type="Rhea" id="RHEA:27646"/>
        <dbReference type="ChEBI" id="CHEBI:17368"/>
        <dbReference type="ChEBI" id="CHEBI:17596"/>
        <dbReference type="ChEBI" id="CHEBI:43474"/>
        <dbReference type="ChEBI" id="CHEBI:57720"/>
        <dbReference type="EC" id="2.4.2.1"/>
    </reaction>
    <physiologicalReaction direction="left-to-right" evidence="1">
        <dbReference type="Rhea" id="RHEA:27647"/>
    </physiologicalReaction>
</comment>
<evidence type="ECO:0000313" key="12">
    <source>
        <dbReference type="EMBL" id="MDP5226198.1"/>
    </source>
</evidence>
<keyword evidence="13" id="KW-1185">Reference proteome</keyword>
<evidence type="ECO:0000256" key="2">
    <source>
        <dbReference type="ARBA" id="ARBA00003215"/>
    </source>
</evidence>
<dbReference type="Gene3D" id="3.60.140.10">
    <property type="entry name" value="CNF1/YfiH-like putative cysteine hydrolases"/>
    <property type="match status" value="1"/>
</dbReference>
<comment type="catalytic activity">
    <reaction evidence="9">
        <text>adenosine + H2O + H(+) = inosine + NH4(+)</text>
        <dbReference type="Rhea" id="RHEA:24408"/>
        <dbReference type="ChEBI" id="CHEBI:15377"/>
        <dbReference type="ChEBI" id="CHEBI:15378"/>
        <dbReference type="ChEBI" id="CHEBI:16335"/>
        <dbReference type="ChEBI" id="CHEBI:17596"/>
        <dbReference type="ChEBI" id="CHEBI:28938"/>
        <dbReference type="EC" id="3.5.4.4"/>
    </reaction>
    <physiologicalReaction direction="left-to-right" evidence="9">
        <dbReference type="Rhea" id="RHEA:24409"/>
    </physiologicalReaction>
</comment>
<evidence type="ECO:0000313" key="13">
    <source>
        <dbReference type="Proteomes" id="UP001232725"/>
    </source>
</evidence>
<dbReference type="CDD" id="cd16833">
    <property type="entry name" value="YfiH"/>
    <property type="match status" value="1"/>
</dbReference>
<comment type="function">
    <text evidence="2">Purine nucleoside enzyme that catalyzes the phosphorolysis of adenosine and inosine nucleosides, yielding D-ribose 1-phosphate and the respective free bases, adenine and hypoxanthine. Also catalyzes the phosphorolysis of S-methyl-5'-thioadenosine into adenine and S-methyl-5-thio-alpha-D-ribose 1-phosphate. Also has adenosine deaminase activity.</text>
</comment>
<keyword evidence="8" id="KW-0186">Copper</keyword>
<evidence type="ECO:0000256" key="3">
    <source>
        <dbReference type="ARBA" id="ARBA00007353"/>
    </source>
</evidence>
<dbReference type="InterPro" id="IPR038371">
    <property type="entry name" value="Cu_polyphenol_OxRdtase_sf"/>
</dbReference>
<evidence type="ECO:0000256" key="6">
    <source>
        <dbReference type="ARBA" id="ARBA00022801"/>
    </source>
</evidence>
<dbReference type="PANTHER" id="PTHR30616:SF2">
    <property type="entry name" value="PURINE NUCLEOSIDE PHOSPHORYLASE LACC1"/>
    <property type="match status" value="1"/>
</dbReference>
<keyword evidence="5" id="KW-0479">Metal-binding</keyword>
<evidence type="ECO:0000256" key="9">
    <source>
        <dbReference type="ARBA" id="ARBA00047989"/>
    </source>
</evidence>
<evidence type="ECO:0000256" key="1">
    <source>
        <dbReference type="ARBA" id="ARBA00000553"/>
    </source>
</evidence>
<reference evidence="12 13" key="1">
    <citation type="submission" date="2023-08" db="EMBL/GenBank/DDBJ databases">
        <title>Arthrobacter horti sp. nov., isolated from forest soil.</title>
        <authorList>
            <person name="Park M."/>
        </authorList>
    </citation>
    <scope>NUCLEOTIDE SEQUENCE [LARGE SCALE GENOMIC DNA]</scope>
    <source>
        <strain evidence="12 13">YJM1</strain>
    </source>
</reference>
<dbReference type="EMBL" id="JAVALS010000001">
    <property type="protein sequence ID" value="MDP5226198.1"/>
    <property type="molecule type" value="Genomic_DNA"/>
</dbReference>
<comment type="catalytic activity">
    <reaction evidence="11">
        <text>S-methyl-5'-thioadenosine + phosphate = 5-(methylsulfanyl)-alpha-D-ribose 1-phosphate + adenine</text>
        <dbReference type="Rhea" id="RHEA:11852"/>
        <dbReference type="ChEBI" id="CHEBI:16708"/>
        <dbReference type="ChEBI" id="CHEBI:17509"/>
        <dbReference type="ChEBI" id="CHEBI:43474"/>
        <dbReference type="ChEBI" id="CHEBI:58533"/>
        <dbReference type="EC" id="2.4.2.28"/>
    </reaction>
    <physiologicalReaction direction="left-to-right" evidence="11">
        <dbReference type="Rhea" id="RHEA:11853"/>
    </physiologicalReaction>
</comment>
<dbReference type="PANTHER" id="PTHR30616">
    <property type="entry name" value="UNCHARACTERIZED PROTEIN YFIH"/>
    <property type="match status" value="1"/>
</dbReference>
<keyword evidence="6" id="KW-0378">Hydrolase</keyword>
<organism evidence="12 13">
    <name type="scientific">Arthrobacter horti</name>
    <dbReference type="NCBI Taxonomy" id="3068273"/>
    <lineage>
        <taxon>Bacteria</taxon>
        <taxon>Bacillati</taxon>
        <taxon>Actinomycetota</taxon>
        <taxon>Actinomycetes</taxon>
        <taxon>Micrococcales</taxon>
        <taxon>Micrococcaceae</taxon>
        <taxon>Arthrobacter</taxon>
    </lineage>
</organism>
<proteinExistence type="inferred from homology"/>
<comment type="caution">
    <text evidence="12">The sequence shown here is derived from an EMBL/GenBank/DDBJ whole genome shotgun (WGS) entry which is preliminary data.</text>
</comment>
<keyword evidence="7" id="KW-0862">Zinc</keyword>
<accession>A0ABT9IKU2</accession>